<reference evidence="1 2" key="1">
    <citation type="submission" date="2023-12" db="EMBL/GenBank/DDBJ databases">
        <title>Novel species of the genus Arcicella isolated from rivers.</title>
        <authorList>
            <person name="Lu H."/>
        </authorList>
    </citation>
    <scope>NUCLEOTIDE SEQUENCE [LARGE SCALE GENOMIC DNA]</scope>
    <source>
        <strain evidence="1 2">DC2W</strain>
    </source>
</reference>
<evidence type="ECO:0000313" key="2">
    <source>
        <dbReference type="Proteomes" id="UP001303899"/>
    </source>
</evidence>
<evidence type="ECO:0000313" key="1">
    <source>
        <dbReference type="EMBL" id="MEA5405161.1"/>
    </source>
</evidence>
<proteinExistence type="predicted"/>
<dbReference type="EMBL" id="JAYGIL010000031">
    <property type="protein sequence ID" value="MEA5405161.1"/>
    <property type="molecule type" value="Genomic_DNA"/>
</dbReference>
<protein>
    <recommendedName>
        <fullName evidence="3">DUF4276 family protein</fullName>
    </recommendedName>
</protein>
<keyword evidence="2" id="KW-1185">Reference proteome</keyword>
<gene>
    <name evidence="1" type="ORF">VB776_19655</name>
</gene>
<comment type="caution">
    <text evidence="1">The sequence shown here is derived from an EMBL/GenBank/DDBJ whole genome shotgun (WGS) entry which is preliminary data.</text>
</comment>
<sequence>MKEKLTYTLLGEGYAEYAFLEIYLRRVFEKEKPNIQLVSSRQMKPSGGKSSSSVILSKIKDHYITSFVNKNDVKLFIAGIDLDDSDFEDGMPKYHARIEEMKSKLGNLYSKFESKTILFVPIQAIDYWVLYQDKIEGKIANSSLEAKSKDEIKKKLYGTSNANQIKIEKVATEVAQKADFEELAKQSKSFTLFHKQVKSFIDNL</sequence>
<organism evidence="1 2">
    <name type="scientific">Arcicella gelida</name>
    <dbReference type="NCBI Taxonomy" id="2984195"/>
    <lineage>
        <taxon>Bacteria</taxon>
        <taxon>Pseudomonadati</taxon>
        <taxon>Bacteroidota</taxon>
        <taxon>Cytophagia</taxon>
        <taxon>Cytophagales</taxon>
        <taxon>Flectobacillaceae</taxon>
        <taxon>Arcicella</taxon>
    </lineage>
</organism>
<accession>A0ABU5S9V6</accession>
<dbReference type="RefSeq" id="WP_323698577.1">
    <property type="nucleotide sequence ID" value="NZ_JAYGIL010000031.1"/>
</dbReference>
<name>A0ABU5S9V6_9BACT</name>
<evidence type="ECO:0008006" key="3">
    <source>
        <dbReference type="Google" id="ProtNLM"/>
    </source>
</evidence>
<dbReference type="Proteomes" id="UP001303899">
    <property type="component" value="Unassembled WGS sequence"/>
</dbReference>